<name>A0ABY6I4R5_STRPE</name>
<evidence type="ECO:0000256" key="1">
    <source>
        <dbReference type="SAM" id="MobiDB-lite"/>
    </source>
</evidence>
<organism evidence="3 4">
    <name type="scientific">Streptomyces peucetius</name>
    <dbReference type="NCBI Taxonomy" id="1950"/>
    <lineage>
        <taxon>Bacteria</taxon>
        <taxon>Bacillati</taxon>
        <taxon>Actinomycetota</taxon>
        <taxon>Actinomycetes</taxon>
        <taxon>Kitasatosporales</taxon>
        <taxon>Streptomycetaceae</taxon>
        <taxon>Streptomyces</taxon>
    </lineage>
</organism>
<proteinExistence type="predicted"/>
<feature type="domain" description="Outer membrane channel protein CpnT-like N-terminal" evidence="2">
    <location>
        <begin position="11"/>
        <end position="134"/>
    </location>
</feature>
<dbReference type="EMBL" id="CP107567">
    <property type="protein sequence ID" value="UYQ61979.1"/>
    <property type="molecule type" value="Genomic_DNA"/>
</dbReference>
<gene>
    <name evidence="3" type="ORF">OGH68_11070</name>
</gene>
<reference evidence="3" key="1">
    <citation type="submission" date="2022-10" db="EMBL/GenBank/DDBJ databases">
        <title>Cytochrome P450 Catalyzes Benzene Ring Formation in the Biosynthesis of Trialkyl-Substituted Aromatic Polyketides.</title>
        <authorList>
            <person name="Zhao E."/>
            <person name="Ge H."/>
        </authorList>
    </citation>
    <scope>NUCLEOTIDE SEQUENCE</scope>
    <source>
        <strain evidence="3">NA0869</strain>
    </source>
</reference>
<feature type="region of interest" description="Disordered" evidence="1">
    <location>
        <begin position="274"/>
        <end position="302"/>
    </location>
</feature>
<keyword evidence="4" id="KW-1185">Reference proteome</keyword>
<protein>
    <recommendedName>
        <fullName evidence="2">Outer membrane channel protein CpnT-like N-terminal domain-containing protein</fullName>
    </recommendedName>
</protein>
<evidence type="ECO:0000313" key="3">
    <source>
        <dbReference type="EMBL" id="UYQ61979.1"/>
    </source>
</evidence>
<dbReference type="InterPro" id="IPR057746">
    <property type="entry name" value="CpnT-like_N"/>
</dbReference>
<dbReference type="Proteomes" id="UP001163878">
    <property type="component" value="Chromosome"/>
</dbReference>
<dbReference type="RefSeq" id="WP_264243207.1">
    <property type="nucleotide sequence ID" value="NZ_CP107567.1"/>
</dbReference>
<evidence type="ECO:0000259" key="2">
    <source>
        <dbReference type="Pfam" id="PF25547"/>
    </source>
</evidence>
<evidence type="ECO:0000313" key="4">
    <source>
        <dbReference type="Proteomes" id="UP001163878"/>
    </source>
</evidence>
<dbReference type="Pfam" id="PF25547">
    <property type="entry name" value="WXG100_2"/>
    <property type="match status" value="1"/>
</dbReference>
<accession>A0ABY6I4R5</accession>
<sequence length="316" mass="34073">MGKQLPDDLVEVLDLVGIDWPQIDEDEVKSSATDYRNLAEGIRDAVKEGNSACSHIVAGKSKGATVTAIDRRWGKLTTRDLATFAKRCDDLADALDECAGLILTCKVAIITKLTATAATATAGVVGMFFTAGLSGLLSAAAIGAARIIIQEAIDYAIDQITSIVTDKIEAKVLAEIEKLFSDHLGGGSTYDVMASGSAHMAQDLVIEFDEFERAAGDYRKTATNFDKKKGSFKGGGLQRKSSVKKDSRFYKLAAVMDKAEDAVDKKADEMVKTLEGHGGKIDKSKKDHKAGDKHQKEEIDKCKVDTDDDDVRTYLL</sequence>